<keyword evidence="2" id="KW-1185">Reference proteome</keyword>
<dbReference type="EMBL" id="JAMCCK010000057">
    <property type="protein sequence ID" value="MCL3998110.1"/>
    <property type="molecule type" value="Genomic_DNA"/>
</dbReference>
<dbReference type="RefSeq" id="WP_249492809.1">
    <property type="nucleotide sequence ID" value="NZ_JAMCCK010000057.1"/>
</dbReference>
<protein>
    <submittedName>
        <fullName evidence="1">Uncharacterized protein</fullName>
    </submittedName>
</protein>
<organism evidence="1 2">
    <name type="scientific">Streptomyces lavenduligriseus</name>
    <dbReference type="NCBI Taxonomy" id="67315"/>
    <lineage>
        <taxon>Bacteria</taxon>
        <taxon>Bacillati</taxon>
        <taxon>Actinomycetota</taxon>
        <taxon>Actinomycetes</taxon>
        <taxon>Kitasatosporales</taxon>
        <taxon>Streptomycetaceae</taxon>
        <taxon>Streptomyces</taxon>
    </lineage>
</organism>
<comment type="caution">
    <text evidence="1">The sequence shown here is derived from an EMBL/GenBank/DDBJ whole genome shotgun (WGS) entry which is preliminary data.</text>
</comment>
<dbReference type="Proteomes" id="UP001202052">
    <property type="component" value="Unassembled WGS sequence"/>
</dbReference>
<accession>A0ABT0P3C5</accession>
<evidence type="ECO:0000313" key="1">
    <source>
        <dbReference type="EMBL" id="MCL3998110.1"/>
    </source>
</evidence>
<proteinExistence type="predicted"/>
<gene>
    <name evidence="1" type="ORF">M4438_32185</name>
</gene>
<evidence type="ECO:0000313" key="2">
    <source>
        <dbReference type="Proteomes" id="UP001202052"/>
    </source>
</evidence>
<sequence length="64" mass="6666">MEEATRGRTAGGPIALLLTGTARAVAADVRRDADLVPEDHAARALYERLNRLVSVAPQAATAAP</sequence>
<name>A0ABT0P3C5_9ACTN</name>
<reference evidence="1 2" key="1">
    <citation type="submission" date="2022-05" db="EMBL/GenBank/DDBJ databases">
        <title>Genome Resource of Streptomyces lavenduligriseus GA1-1, a Strain with Broad-Spectrum Antifungal Activity against Phytopathogenic Fungi.</title>
        <authorList>
            <person name="Qi D."/>
        </authorList>
    </citation>
    <scope>NUCLEOTIDE SEQUENCE [LARGE SCALE GENOMIC DNA]</scope>
    <source>
        <strain evidence="1 2">GA1-1</strain>
    </source>
</reference>